<dbReference type="Proteomes" id="UP000735874">
    <property type="component" value="Unassembled WGS sequence"/>
</dbReference>
<evidence type="ECO:0000313" key="1">
    <source>
        <dbReference type="EMBL" id="KAG2850776.1"/>
    </source>
</evidence>
<protein>
    <submittedName>
        <fullName evidence="1">Uncharacterized protein</fullName>
    </submittedName>
</protein>
<evidence type="ECO:0000313" key="3">
    <source>
        <dbReference type="Proteomes" id="UP000735874"/>
    </source>
</evidence>
<organism evidence="1 3">
    <name type="scientific">Phytophthora cactorum</name>
    <dbReference type="NCBI Taxonomy" id="29920"/>
    <lineage>
        <taxon>Eukaryota</taxon>
        <taxon>Sar</taxon>
        <taxon>Stramenopiles</taxon>
        <taxon>Oomycota</taxon>
        <taxon>Peronosporomycetes</taxon>
        <taxon>Peronosporales</taxon>
        <taxon>Peronosporaceae</taxon>
        <taxon>Phytophthora</taxon>
    </lineage>
</organism>
<dbReference type="EMBL" id="RCMG01000657">
    <property type="protein sequence ID" value="KAG2850776.1"/>
    <property type="molecule type" value="Genomic_DNA"/>
</dbReference>
<dbReference type="AlphaFoldDB" id="A0A8T0YE55"/>
<comment type="caution">
    <text evidence="1">The sequence shown here is derived from an EMBL/GenBank/DDBJ whole genome shotgun (WGS) entry which is preliminary data.</text>
</comment>
<dbReference type="Proteomes" id="UP000736787">
    <property type="component" value="Unassembled WGS sequence"/>
</dbReference>
<reference evidence="1" key="1">
    <citation type="submission" date="2018-10" db="EMBL/GenBank/DDBJ databases">
        <title>Effector identification in a new, highly contiguous assembly of the strawberry crown rot pathogen Phytophthora cactorum.</title>
        <authorList>
            <person name="Armitage A.D."/>
            <person name="Nellist C.F."/>
            <person name="Bates H."/>
            <person name="Vickerstaff R.J."/>
            <person name="Harrison R.J."/>
        </authorList>
    </citation>
    <scope>NUCLEOTIDE SEQUENCE</scope>
    <source>
        <strain evidence="1">15-7</strain>
        <strain evidence="2">4040</strain>
    </source>
</reference>
<accession>A0A8T0YE55</accession>
<dbReference type="VEuPathDB" id="FungiDB:PC110_g14825"/>
<proteinExistence type="predicted"/>
<evidence type="ECO:0000313" key="2">
    <source>
        <dbReference type="EMBL" id="KAG2919417.1"/>
    </source>
</evidence>
<sequence>MVISRRILRDYVSVLTDYMQELEELELLFNDVYVASLRRGELAAGELELFAASRMHNCDIEVIKLNYDCKVISKYTYIADCATRSICVACIGPYFTLNVDRLHV</sequence>
<name>A0A8T0YE55_9STRA</name>
<gene>
    <name evidence="1" type="ORF">PC113_g16480</name>
    <name evidence="2" type="ORF">PC117_g16782</name>
</gene>
<dbReference type="Gene3D" id="3.90.70.80">
    <property type="match status" value="1"/>
</dbReference>
<dbReference type="EMBL" id="RCMK01000607">
    <property type="protein sequence ID" value="KAG2919417.1"/>
    <property type="molecule type" value="Genomic_DNA"/>
</dbReference>